<organism evidence="4 5">
    <name type="scientific">Nocardioides conyzicola</name>
    <dbReference type="NCBI Taxonomy" id="1651781"/>
    <lineage>
        <taxon>Bacteria</taxon>
        <taxon>Bacillati</taxon>
        <taxon>Actinomycetota</taxon>
        <taxon>Actinomycetes</taxon>
        <taxon>Propionibacteriales</taxon>
        <taxon>Nocardioidaceae</taxon>
        <taxon>Nocardioides</taxon>
    </lineage>
</organism>
<protein>
    <recommendedName>
        <fullName evidence="2">RNA 2',3'-cyclic phosphodiesterase</fullName>
        <shortName evidence="2">RNA 2',3'-CPDase</shortName>
        <ecNumber evidence="2">3.1.4.58</ecNumber>
    </recommendedName>
</protein>
<gene>
    <name evidence="4" type="primary">thpR</name>
    <name evidence="4" type="ORF">GCM10023349_20710</name>
</gene>
<dbReference type="EC" id="3.1.4.58" evidence="2"/>
<keyword evidence="5" id="KW-1185">Reference proteome</keyword>
<evidence type="ECO:0000259" key="3">
    <source>
        <dbReference type="Pfam" id="PF02834"/>
    </source>
</evidence>
<dbReference type="InterPro" id="IPR004175">
    <property type="entry name" value="RNA_CPDase"/>
</dbReference>
<sequence>MVLRMFVAVVPPEGVIEHLDEFLEVRRSAAPFRWAAAEQLHVTLAFLAEVEERRLDDLVERLGRAAARRTPFDARVAGGGAFPDAGRARVIWAGLDLDELGRTELGRLATGCRVAANRAGIAVDGQRFRPHLTLARLGHPGEVSDWVRLLDGYAGPPWRVDRVSLVASYLGEGPRGRPRHETVEELALG</sequence>
<dbReference type="Pfam" id="PF02834">
    <property type="entry name" value="LigT_PEase"/>
    <property type="match status" value="2"/>
</dbReference>
<dbReference type="NCBIfam" id="TIGR02258">
    <property type="entry name" value="2_5_ligase"/>
    <property type="match status" value="1"/>
</dbReference>
<feature type="short sequence motif" description="HXTX 2" evidence="2">
    <location>
        <begin position="131"/>
        <end position="134"/>
    </location>
</feature>
<feature type="domain" description="Phosphoesterase HXTX" evidence="3">
    <location>
        <begin position="11"/>
        <end position="92"/>
    </location>
</feature>
<dbReference type="PANTHER" id="PTHR35561:SF1">
    <property type="entry name" value="RNA 2',3'-CYCLIC PHOSPHODIESTERASE"/>
    <property type="match status" value="1"/>
</dbReference>
<reference evidence="5" key="1">
    <citation type="journal article" date="2019" name="Int. J. Syst. Evol. Microbiol.">
        <title>The Global Catalogue of Microorganisms (GCM) 10K type strain sequencing project: providing services to taxonomists for standard genome sequencing and annotation.</title>
        <authorList>
            <consortium name="The Broad Institute Genomics Platform"/>
            <consortium name="The Broad Institute Genome Sequencing Center for Infectious Disease"/>
            <person name="Wu L."/>
            <person name="Ma J."/>
        </authorList>
    </citation>
    <scope>NUCLEOTIDE SEQUENCE [LARGE SCALE GENOMIC DNA]</scope>
    <source>
        <strain evidence="5">JCM 18531</strain>
    </source>
</reference>
<dbReference type="Gene3D" id="3.90.1140.10">
    <property type="entry name" value="Cyclic phosphodiesterase"/>
    <property type="match status" value="1"/>
</dbReference>
<proteinExistence type="inferred from homology"/>
<feature type="short sequence motif" description="HXTX 1" evidence="2">
    <location>
        <begin position="41"/>
        <end position="44"/>
    </location>
</feature>
<evidence type="ECO:0000313" key="5">
    <source>
        <dbReference type="Proteomes" id="UP001499974"/>
    </source>
</evidence>
<name>A0ABP8XC49_9ACTN</name>
<evidence type="ECO:0000256" key="2">
    <source>
        <dbReference type="HAMAP-Rule" id="MF_01940"/>
    </source>
</evidence>
<comment type="similarity">
    <text evidence="2">Belongs to the 2H phosphoesterase superfamily. ThpR family.</text>
</comment>
<dbReference type="SUPFAM" id="SSF55144">
    <property type="entry name" value="LigT-like"/>
    <property type="match status" value="1"/>
</dbReference>
<dbReference type="HAMAP" id="MF_01940">
    <property type="entry name" value="RNA_CPDase"/>
    <property type="match status" value="1"/>
</dbReference>
<comment type="function">
    <text evidence="2">Hydrolyzes RNA 2',3'-cyclic phosphodiester to an RNA 2'-phosphomonoester.</text>
</comment>
<dbReference type="InterPro" id="IPR014051">
    <property type="entry name" value="Phosphoesterase_HXTX"/>
</dbReference>
<dbReference type="PANTHER" id="PTHR35561">
    <property type="entry name" value="RNA 2',3'-CYCLIC PHOSPHODIESTERASE"/>
    <property type="match status" value="1"/>
</dbReference>
<feature type="active site" description="Proton acceptor" evidence="2">
    <location>
        <position position="131"/>
    </location>
</feature>
<dbReference type="EMBL" id="BAABKM010000002">
    <property type="protein sequence ID" value="GAA4703185.1"/>
    <property type="molecule type" value="Genomic_DNA"/>
</dbReference>
<evidence type="ECO:0000256" key="1">
    <source>
        <dbReference type="ARBA" id="ARBA00022801"/>
    </source>
</evidence>
<comment type="caution">
    <text evidence="4">The sequence shown here is derived from an EMBL/GenBank/DDBJ whole genome shotgun (WGS) entry which is preliminary data.</text>
</comment>
<evidence type="ECO:0000313" key="4">
    <source>
        <dbReference type="EMBL" id="GAA4703185.1"/>
    </source>
</evidence>
<accession>A0ABP8XC49</accession>
<dbReference type="InterPro" id="IPR009097">
    <property type="entry name" value="Cyclic_Pdiesterase"/>
</dbReference>
<feature type="active site" description="Proton donor" evidence="2">
    <location>
        <position position="41"/>
    </location>
</feature>
<dbReference type="Proteomes" id="UP001499974">
    <property type="component" value="Unassembled WGS sequence"/>
</dbReference>
<comment type="catalytic activity">
    <reaction evidence="2">
        <text>a 3'-end 2',3'-cyclophospho-ribonucleotide-RNA + H2O = a 3'-end 2'-phospho-ribonucleotide-RNA + H(+)</text>
        <dbReference type="Rhea" id="RHEA:11828"/>
        <dbReference type="Rhea" id="RHEA-COMP:10464"/>
        <dbReference type="Rhea" id="RHEA-COMP:17353"/>
        <dbReference type="ChEBI" id="CHEBI:15377"/>
        <dbReference type="ChEBI" id="CHEBI:15378"/>
        <dbReference type="ChEBI" id="CHEBI:83064"/>
        <dbReference type="ChEBI" id="CHEBI:173113"/>
        <dbReference type="EC" id="3.1.4.58"/>
    </reaction>
</comment>
<feature type="domain" description="Phosphoesterase HXTX" evidence="3">
    <location>
        <begin position="102"/>
        <end position="173"/>
    </location>
</feature>
<keyword evidence="1 2" id="KW-0378">Hydrolase</keyword>
<dbReference type="RefSeq" id="WP_345521177.1">
    <property type="nucleotide sequence ID" value="NZ_BAABKM010000002.1"/>
</dbReference>